<dbReference type="AlphaFoldDB" id="A0A8T2NU24"/>
<feature type="region of interest" description="Disordered" evidence="1">
    <location>
        <begin position="22"/>
        <end position="68"/>
    </location>
</feature>
<name>A0A8T2NU24_9TELE</name>
<proteinExistence type="predicted"/>
<protein>
    <submittedName>
        <fullName evidence="2">Uncharacterized protein</fullName>
    </submittedName>
</protein>
<reference evidence="2" key="1">
    <citation type="thesis" date="2021" institute="BYU ScholarsArchive" country="Provo, UT, USA">
        <title>Applications of and Algorithms for Genome Assembly and Genomic Analyses with an Emphasis on Marine Teleosts.</title>
        <authorList>
            <person name="Pickett B.D."/>
        </authorList>
    </citation>
    <scope>NUCLEOTIDE SEQUENCE</scope>
    <source>
        <strain evidence="2">HI-2016</strain>
    </source>
</reference>
<comment type="caution">
    <text evidence="2">The sequence shown here is derived from an EMBL/GenBank/DDBJ whole genome shotgun (WGS) entry which is preliminary data.</text>
</comment>
<gene>
    <name evidence="2" type="ORF">JZ751_019771</name>
</gene>
<feature type="compositionally biased region" description="Basic residues" evidence="1">
    <location>
        <begin position="41"/>
        <end position="52"/>
    </location>
</feature>
<evidence type="ECO:0000313" key="3">
    <source>
        <dbReference type="Proteomes" id="UP000824540"/>
    </source>
</evidence>
<dbReference type="Proteomes" id="UP000824540">
    <property type="component" value="Unassembled WGS sequence"/>
</dbReference>
<keyword evidence="3" id="KW-1185">Reference proteome</keyword>
<evidence type="ECO:0000256" key="1">
    <source>
        <dbReference type="SAM" id="MobiDB-lite"/>
    </source>
</evidence>
<evidence type="ECO:0000313" key="2">
    <source>
        <dbReference type="EMBL" id="KAG9341018.1"/>
    </source>
</evidence>
<dbReference type="EMBL" id="JAFBMS010000038">
    <property type="protein sequence ID" value="KAG9341018.1"/>
    <property type="molecule type" value="Genomic_DNA"/>
</dbReference>
<organism evidence="2 3">
    <name type="scientific">Albula glossodonta</name>
    <name type="common">roundjaw bonefish</name>
    <dbReference type="NCBI Taxonomy" id="121402"/>
    <lineage>
        <taxon>Eukaryota</taxon>
        <taxon>Metazoa</taxon>
        <taxon>Chordata</taxon>
        <taxon>Craniata</taxon>
        <taxon>Vertebrata</taxon>
        <taxon>Euteleostomi</taxon>
        <taxon>Actinopterygii</taxon>
        <taxon>Neopterygii</taxon>
        <taxon>Teleostei</taxon>
        <taxon>Albuliformes</taxon>
        <taxon>Albulidae</taxon>
        <taxon>Albula</taxon>
    </lineage>
</organism>
<sequence length="68" mass="7276">MHPTALASLQCGDLGRGIEADPCLPIRLGHRGTGGAERLSRGRGRGGGRRRQAREDADCPRDPWAGTR</sequence>
<accession>A0A8T2NU24</accession>